<feature type="region of interest" description="Disordered" evidence="1">
    <location>
        <begin position="44"/>
        <end position="741"/>
    </location>
</feature>
<feature type="compositionally biased region" description="Low complexity" evidence="1">
    <location>
        <begin position="239"/>
        <end position="251"/>
    </location>
</feature>
<accession>A0A6A4VNW7</accession>
<gene>
    <name evidence="2" type="ORF">FJT64_010009</name>
</gene>
<feature type="region of interest" description="Disordered" evidence="1">
    <location>
        <begin position="1"/>
        <end position="30"/>
    </location>
</feature>
<comment type="caution">
    <text evidence="2">The sequence shown here is derived from an EMBL/GenBank/DDBJ whole genome shotgun (WGS) entry which is preliminary data.</text>
</comment>
<feature type="compositionally biased region" description="Low complexity" evidence="1">
    <location>
        <begin position="663"/>
        <end position="681"/>
    </location>
</feature>
<feature type="compositionally biased region" description="Polar residues" evidence="1">
    <location>
        <begin position="625"/>
        <end position="642"/>
    </location>
</feature>
<feature type="compositionally biased region" description="Basic and acidic residues" evidence="1">
    <location>
        <begin position="646"/>
        <end position="655"/>
    </location>
</feature>
<keyword evidence="3" id="KW-1185">Reference proteome</keyword>
<sequence>MSGSQSGDHPPALPFRGRTAPDASSRANESVYDHLIEHSARRATFSGRAGIGAAKVPCGRKSAPARARSIAGAPSVSDPAPAASRPPRRQAAAAAVGRLRDAPSEDEAGPGLTEHQSQKETRQSHGGGSQSGERAPERDGDSPADPTASGGSPVPSPDAAVPGAEASPPDDDSEQELERGGGEVFFLPTVVRSDDESDDELAEERVGPPVGRADPTGGARTSDSPAPEWAEVSRGQRLGAAGPSGAPGAAQRRARRQSPPVEPDEGDSSEGFCDEPAPRRGSGGQRRSEPDRKRPRSSSGPSWMGSERRASARPKHYSRPRAPSPDRSLRRYSYVWGTRPPPRHDHTTAGTKSRSRSGSRDRGRGRDSSGPRLSYSRSDRPATRGRASSQRTARRFFTVDPETESTPAEDPSPDGTSPSPVVTSASDSVSRHVLVVEPDPCSYRHRPCEIGPNISSESSSTRRQQARSPPSPPPHGRAGRQPAARPWSRPAEGADRSLQRTPPEPDRSRSRRQLDVERADARPWSRPAAGADRSGQRTPPEPDRSRSRRHLDVERAAAPEAYGEYADDGADWAEPELEPEPEPEPMDTTPPAASHRGHPEQGVSPQPYRPVQSAALRPEHPVQNAAPQSYHPVQSASTQSDQPPRPQRERSESDARPVLVRSQVTPPAQTPAPVTADPVAVRQEPLARPPVPQQPQPAPRAVPSAPQHGAGAAPLGRQSAPHERRPAALPPGRHSAPGGADGAPIGSELARLVARWRQLARLERQTFEALHAAQRRQREVLGTQQRLHGARLQEGRRARAGILAACDVLERLIASA</sequence>
<feature type="compositionally biased region" description="Low complexity" evidence="1">
    <location>
        <begin position="455"/>
        <end position="468"/>
    </location>
</feature>
<name>A0A6A4VNW7_AMPAM</name>
<evidence type="ECO:0000313" key="3">
    <source>
        <dbReference type="Proteomes" id="UP000440578"/>
    </source>
</evidence>
<feature type="compositionally biased region" description="Polar residues" evidence="1">
    <location>
        <begin position="414"/>
        <end position="428"/>
    </location>
</feature>
<reference evidence="2 3" key="1">
    <citation type="submission" date="2019-07" db="EMBL/GenBank/DDBJ databases">
        <title>Draft genome assembly of a fouling barnacle, Amphibalanus amphitrite (Darwin, 1854): The first reference genome for Thecostraca.</title>
        <authorList>
            <person name="Kim W."/>
        </authorList>
    </citation>
    <scope>NUCLEOTIDE SEQUENCE [LARGE SCALE GENOMIC DNA]</scope>
    <source>
        <strain evidence="2">SNU_AA5</strain>
        <tissue evidence="2">Soma without cirri and trophi</tissue>
    </source>
</reference>
<feature type="compositionally biased region" description="Basic and acidic residues" evidence="1">
    <location>
        <begin position="492"/>
        <end position="523"/>
    </location>
</feature>
<dbReference type="EMBL" id="VIIS01001847">
    <property type="protein sequence ID" value="KAF0291948.1"/>
    <property type="molecule type" value="Genomic_DNA"/>
</dbReference>
<feature type="compositionally biased region" description="Basic and acidic residues" evidence="1">
    <location>
        <begin position="540"/>
        <end position="557"/>
    </location>
</feature>
<evidence type="ECO:0000313" key="2">
    <source>
        <dbReference type="EMBL" id="KAF0291948.1"/>
    </source>
</evidence>
<protein>
    <submittedName>
        <fullName evidence="2">Uncharacterized protein</fullName>
    </submittedName>
</protein>
<dbReference type="AlphaFoldDB" id="A0A6A4VNW7"/>
<evidence type="ECO:0000256" key="1">
    <source>
        <dbReference type="SAM" id="MobiDB-lite"/>
    </source>
</evidence>
<proteinExistence type="predicted"/>
<feature type="compositionally biased region" description="Acidic residues" evidence="1">
    <location>
        <begin position="565"/>
        <end position="585"/>
    </location>
</feature>
<dbReference type="Proteomes" id="UP000440578">
    <property type="component" value="Unassembled WGS sequence"/>
</dbReference>
<feature type="compositionally biased region" description="Basic and acidic residues" evidence="1">
    <location>
        <begin position="358"/>
        <end position="369"/>
    </location>
</feature>
<organism evidence="2 3">
    <name type="scientific">Amphibalanus amphitrite</name>
    <name type="common">Striped barnacle</name>
    <name type="synonym">Balanus amphitrite</name>
    <dbReference type="NCBI Taxonomy" id="1232801"/>
    <lineage>
        <taxon>Eukaryota</taxon>
        <taxon>Metazoa</taxon>
        <taxon>Ecdysozoa</taxon>
        <taxon>Arthropoda</taxon>
        <taxon>Crustacea</taxon>
        <taxon>Multicrustacea</taxon>
        <taxon>Cirripedia</taxon>
        <taxon>Thoracica</taxon>
        <taxon>Thoracicalcarea</taxon>
        <taxon>Balanomorpha</taxon>
        <taxon>Balanoidea</taxon>
        <taxon>Balanidae</taxon>
        <taxon>Amphibalaninae</taxon>
        <taxon>Amphibalanus</taxon>
    </lineage>
</organism>
<feature type="compositionally biased region" description="Pro residues" evidence="1">
    <location>
        <begin position="687"/>
        <end position="700"/>
    </location>
</feature>
<feature type="compositionally biased region" description="Low complexity" evidence="1">
    <location>
        <begin position="71"/>
        <end position="97"/>
    </location>
</feature>